<accession>A0A0C9TRC5</accession>
<reference evidence="3" key="2">
    <citation type="submission" date="2015-01" db="EMBL/GenBank/DDBJ databases">
        <title>Evolutionary Origins and Diversification of the Mycorrhizal Mutualists.</title>
        <authorList>
            <consortium name="DOE Joint Genome Institute"/>
            <consortium name="Mycorrhizal Genomics Consortium"/>
            <person name="Kohler A."/>
            <person name="Kuo A."/>
            <person name="Nagy L.G."/>
            <person name="Floudas D."/>
            <person name="Copeland A."/>
            <person name="Barry K.W."/>
            <person name="Cichocki N."/>
            <person name="Veneault-Fourrey C."/>
            <person name="LaButti K."/>
            <person name="Lindquist E.A."/>
            <person name="Lipzen A."/>
            <person name="Lundell T."/>
            <person name="Morin E."/>
            <person name="Murat C."/>
            <person name="Riley R."/>
            <person name="Ohm R."/>
            <person name="Sun H."/>
            <person name="Tunlid A."/>
            <person name="Henrissat B."/>
            <person name="Grigoriev I.V."/>
            <person name="Hibbett D.S."/>
            <person name="Martin F."/>
        </authorList>
    </citation>
    <scope>NUCLEOTIDE SEQUENCE [LARGE SCALE GENOMIC DNA]</scope>
    <source>
        <strain evidence="3">ATCC 200175</strain>
    </source>
</reference>
<dbReference type="InterPro" id="IPR001680">
    <property type="entry name" value="WD40_rpt"/>
</dbReference>
<dbReference type="PANTHER" id="PTHR19879">
    <property type="entry name" value="TRANSCRIPTION INITIATION FACTOR TFIID"/>
    <property type="match status" value="1"/>
</dbReference>
<dbReference type="AlphaFoldDB" id="A0A0C9TRC5"/>
<dbReference type="OrthoDB" id="674604at2759"/>
<gene>
    <name evidence="2" type="ORF">PAXINDRAFT_14218</name>
</gene>
<name>A0A0C9TRC5_PAXIN</name>
<reference evidence="2 3" key="1">
    <citation type="submission" date="2014-06" db="EMBL/GenBank/DDBJ databases">
        <authorList>
            <consortium name="DOE Joint Genome Institute"/>
            <person name="Kuo A."/>
            <person name="Kohler A."/>
            <person name="Nagy L.G."/>
            <person name="Floudas D."/>
            <person name="Copeland A."/>
            <person name="Barry K.W."/>
            <person name="Cichocki N."/>
            <person name="Veneault-Fourrey C."/>
            <person name="LaButti K."/>
            <person name="Lindquist E.A."/>
            <person name="Lipzen A."/>
            <person name="Lundell T."/>
            <person name="Morin E."/>
            <person name="Murat C."/>
            <person name="Sun H."/>
            <person name="Tunlid A."/>
            <person name="Henrissat B."/>
            <person name="Grigoriev I.V."/>
            <person name="Hibbett D.S."/>
            <person name="Martin F."/>
            <person name="Nordberg H.P."/>
            <person name="Cantor M.N."/>
            <person name="Hua S.X."/>
        </authorList>
    </citation>
    <scope>NUCLEOTIDE SEQUENCE [LARGE SCALE GENOMIC DNA]</scope>
    <source>
        <strain evidence="2 3">ATCC 200175</strain>
    </source>
</reference>
<proteinExistence type="predicted"/>
<evidence type="ECO:0000313" key="2">
    <source>
        <dbReference type="EMBL" id="KIJ13013.1"/>
    </source>
</evidence>
<dbReference type="EMBL" id="KN819357">
    <property type="protein sequence ID" value="KIJ13013.1"/>
    <property type="molecule type" value="Genomic_DNA"/>
</dbReference>
<evidence type="ECO:0000256" key="1">
    <source>
        <dbReference type="SAM" id="MobiDB-lite"/>
    </source>
</evidence>
<dbReference type="HOGENOM" id="CLU_522848_0_0_1"/>
<dbReference type="SUPFAM" id="SSF50978">
    <property type="entry name" value="WD40 repeat-like"/>
    <property type="match status" value="1"/>
</dbReference>
<evidence type="ECO:0000313" key="3">
    <source>
        <dbReference type="Proteomes" id="UP000053647"/>
    </source>
</evidence>
<dbReference type="InterPro" id="IPR036322">
    <property type="entry name" value="WD40_repeat_dom_sf"/>
</dbReference>
<protein>
    <submittedName>
        <fullName evidence="2">Uncharacterized protein</fullName>
    </submittedName>
</protein>
<dbReference type="Pfam" id="PF00400">
    <property type="entry name" value="WD40"/>
    <property type="match status" value="1"/>
</dbReference>
<organism evidence="2 3">
    <name type="scientific">Paxillus involutus ATCC 200175</name>
    <dbReference type="NCBI Taxonomy" id="664439"/>
    <lineage>
        <taxon>Eukaryota</taxon>
        <taxon>Fungi</taxon>
        <taxon>Dikarya</taxon>
        <taxon>Basidiomycota</taxon>
        <taxon>Agaricomycotina</taxon>
        <taxon>Agaricomycetes</taxon>
        <taxon>Agaricomycetidae</taxon>
        <taxon>Boletales</taxon>
        <taxon>Paxilineae</taxon>
        <taxon>Paxillaceae</taxon>
        <taxon>Paxillus</taxon>
    </lineage>
</organism>
<feature type="compositionally biased region" description="Low complexity" evidence="1">
    <location>
        <begin position="259"/>
        <end position="268"/>
    </location>
</feature>
<dbReference type="Gene3D" id="2.130.10.10">
    <property type="entry name" value="YVTN repeat-like/Quinoprotein amine dehydrogenase"/>
    <property type="match status" value="2"/>
</dbReference>
<dbReference type="PANTHER" id="PTHR19879:SF9">
    <property type="entry name" value="TRANSCRIPTION INITIATION FACTOR TFIID SUBUNIT 5"/>
    <property type="match status" value="1"/>
</dbReference>
<keyword evidence="3" id="KW-1185">Reference proteome</keyword>
<feature type="region of interest" description="Disordered" evidence="1">
    <location>
        <begin position="257"/>
        <end position="285"/>
    </location>
</feature>
<dbReference type="InterPro" id="IPR015943">
    <property type="entry name" value="WD40/YVTN_repeat-like_dom_sf"/>
</dbReference>
<dbReference type="SMART" id="SM00320">
    <property type="entry name" value="WD40"/>
    <property type="match status" value="2"/>
</dbReference>
<sequence>MSNMARETVDLTPESLLTISGREGISRGMAYLSRVERVVTCSNDSDKAVGAWGAENGEQEGMSIEYNDEVRCLAVTRDGKRVLGGGKGKVLLRVWDVETHQPVPEWGGHDTTIRVFDVENGDFILGPIKGRPDYVNCVLDGSRLFRFWDSGTGKAIGEPWSGHADYVTLSRNGTKLASASSGEPSQHEGCVWAVKFSPSGEFVACCYFGGKVVIWCVPWWDDSQKEAHKSLLDLPAVTVPRHHDAATDVDRQFDYLDLPTNRRPSPSRTRLHTTHTTDDPSRTQGSTWTLWRTPLHLLFGCSHNPPRHVKSDDSLSRLCDTGGQNSLPLPFEANCYFGQRIYRQDIIPAFRSWLSGLEHRLAERESADFRSVRSTCEFIATHSSLGDELALARHLLHQPCSSRNALSAPQRSDSVLAKRSQPPVTQALRAHRCIVPQFQHVKRKAHANSRQSRHDTFVRREELSRQLVRKIVGTAIGHAPLSLPEKRAVARWQLPFNNGRISFRAIRVLSFASATTPCASR</sequence>
<dbReference type="Proteomes" id="UP000053647">
    <property type="component" value="Unassembled WGS sequence"/>
</dbReference>